<accession>A0A024FY23</accession>
<organism evidence="1 2">
    <name type="scientific">Albugo candida</name>
    <dbReference type="NCBI Taxonomy" id="65357"/>
    <lineage>
        <taxon>Eukaryota</taxon>
        <taxon>Sar</taxon>
        <taxon>Stramenopiles</taxon>
        <taxon>Oomycota</taxon>
        <taxon>Peronosporomycetes</taxon>
        <taxon>Albuginales</taxon>
        <taxon>Albuginaceae</taxon>
        <taxon>Albugo</taxon>
    </lineage>
</organism>
<evidence type="ECO:0000313" key="2">
    <source>
        <dbReference type="Proteomes" id="UP000053237"/>
    </source>
</evidence>
<dbReference type="InParanoid" id="A0A024FY23"/>
<dbReference type="AlphaFoldDB" id="A0A024FY23"/>
<evidence type="ECO:0008006" key="3">
    <source>
        <dbReference type="Google" id="ProtNLM"/>
    </source>
</evidence>
<sequence length="432" mass="50472">MDTHDRDVMSCTSQSRPIRELKTVDCNISNTFVSSKEDVSKQNKLPNSVDDMIDTIDFLGNGCYTNSLFLEDDILSSFNVEGDVHKGNNQLEYSSCTAVTEQMKQGMLLENNRVITGSLASFESDTFRVEHEETELSCLILGDRQQEQFGPNEEDRGMDKYKFQQCDSNQREKGRLKQERDALICTKPPGWKVRIDLEVAPLRQKSRTSSYLRRRERHDRRRLFQKHHAQLVLENARLRSQLDANKEYDRRQRKNKLKICDELEHLVTCGASDEQLEAKIHAFRDLYSEFGRHWCTTFIHHIDGLELLLEPIQVTKMTIWALHNEVVHQSIKERELTISHILIEELNVNCDQEMQFVKQSASTSVMCGELRRTMNVLENLKREITDRNNIMRYEINRLESSLSPLQRAKLILWVMKNPACMHFIGKLWHLLS</sequence>
<gene>
    <name evidence="1" type="ORF">BN9_000050</name>
</gene>
<comment type="caution">
    <text evidence="1">The sequence shown here is derived from an EMBL/GenBank/DDBJ whole genome shotgun (WGS) entry which is preliminary data.</text>
</comment>
<proteinExistence type="predicted"/>
<dbReference type="STRING" id="65357.A0A024FY23"/>
<protein>
    <recommendedName>
        <fullName evidence="3">BZIP domain-containing protein</fullName>
    </recommendedName>
</protein>
<dbReference type="Proteomes" id="UP000053237">
    <property type="component" value="Unassembled WGS sequence"/>
</dbReference>
<dbReference type="EMBL" id="CAIX01000001">
    <property type="protein sequence ID" value="CCI39222.1"/>
    <property type="molecule type" value="Genomic_DNA"/>
</dbReference>
<keyword evidence="2" id="KW-1185">Reference proteome</keyword>
<reference evidence="1 2" key="1">
    <citation type="submission" date="2012-05" db="EMBL/GenBank/DDBJ databases">
        <title>Recombination and specialization in a pathogen metapopulation.</title>
        <authorList>
            <person name="Gardiner A."/>
            <person name="Kemen E."/>
            <person name="Schultz-Larsen T."/>
            <person name="MacLean D."/>
            <person name="Van Oosterhout C."/>
            <person name="Jones J.D.G."/>
        </authorList>
    </citation>
    <scope>NUCLEOTIDE SEQUENCE [LARGE SCALE GENOMIC DNA]</scope>
    <source>
        <strain evidence="1 2">Ac Nc2</strain>
    </source>
</reference>
<evidence type="ECO:0000313" key="1">
    <source>
        <dbReference type="EMBL" id="CCI39222.1"/>
    </source>
</evidence>
<name>A0A024FY23_9STRA</name>